<dbReference type="AlphaFoldDB" id="A0A418Y733"/>
<feature type="transmembrane region" description="Helical" evidence="1">
    <location>
        <begin position="6"/>
        <end position="29"/>
    </location>
</feature>
<keyword evidence="1" id="KW-0472">Membrane</keyword>
<organism evidence="2 3">
    <name type="scientific">Massilia cavernae</name>
    <dbReference type="NCBI Taxonomy" id="2320864"/>
    <lineage>
        <taxon>Bacteria</taxon>
        <taxon>Pseudomonadati</taxon>
        <taxon>Pseudomonadota</taxon>
        <taxon>Betaproteobacteria</taxon>
        <taxon>Burkholderiales</taxon>
        <taxon>Oxalobacteraceae</taxon>
        <taxon>Telluria group</taxon>
        <taxon>Massilia</taxon>
    </lineage>
</organism>
<reference evidence="2 3" key="1">
    <citation type="submission" date="2018-09" db="EMBL/GenBank/DDBJ databases">
        <authorList>
            <person name="Zhu H."/>
        </authorList>
    </citation>
    <scope>NUCLEOTIDE SEQUENCE [LARGE SCALE GENOMIC DNA]</scope>
    <source>
        <strain evidence="2 3">K1S02-61</strain>
    </source>
</reference>
<dbReference type="Proteomes" id="UP000284006">
    <property type="component" value="Unassembled WGS sequence"/>
</dbReference>
<evidence type="ECO:0000256" key="1">
    <source>
        <dbReference type="SAM" id="Phobius"/>
    </source>
</evidence>
<feature type="transmembrane region" description="Helical" evidence="1">
    <location>
        <begin position="41"/>
        <end position="66"/>
    </location>
</feature>
<comment type="caution">
    <text evidence="2">The sequence shown here is derived from an EMBL/GenBank/DDBJ whole genome shotgun (WGS) entry which is preliminary data.</text>
</comment>
<dbReference type="OrthoDB" id="8759208at2"/>
<evidence type="ECO:0000313" key="3">
    <source>
        <dbReference type="Proteomes" id="UP000284006"/>
    </source>
</evidence>
<protein>
    <submittedName>
        <fullName evidence="2">Uncharacterized protein</fullName>
    </submittedName>
</protein>
<evidence type="ECO:0000313" key="2">
    <source>
        <dbReference type="EMBL" id="RJG24745.1"/>
    </source>
</evidence>
<dbReference type="RefSeq" id="WP_119809462.1">
    <property type="nucleotide sequence ID" value="NZ_QYUP01000030.1"/>
</dbReference>
<keyword evidence="1" id="KW-1133">Transmembrane helix</keyword>
<gene>
    <name evidence="2" type="ORF">D3872_03290</name>
</gene>
<proteinExistence type="predicted"/>
<name>A0A418Y733_9BURK</name>
<sequence length="86" mass="8950">MASSNLAWFGIIVWGIVVTAFGLGMAGPTYAEGGGMQPQDVLFLVAGGLLSCLIGMTGLAGMMGWIPGLRSEPDSRGLRTEQKSVF</sequence>
<keyword evidence="3" id="KW-1185">Reference proteome</keyword>
<accession>A0A418Y733</accession>
<keyword evidence="1" id="KW-0812">Transmembrane</keyword>
<dbReference type="EMBL" id="QYUP01000030">
    <property type="protein sequence ID" value="RJG24745.1"/>
    <property type="molecule type" value="Genomic_DNA"/>
</dbReference>